<dbReference type="InterPro" id="IPR010049">
    <property type="entry name" value="MTA_SAH_Nsdase"/>
</dbReference>
<keyword evidence="5" id="KW-0486">Methionine biosynthesis</keyword>
<evidence type="ECO:0000313" key="7">
    <source>
        <dbReference type="EMBL" id="EDR23419.1"/>
    </source>
</evidence>
<evidence type="ECO:0000256" key="2">
    <source>
        <dbReference type="ARBA" id="ARBA00011974"/>
    </source>
</evidence>
<dbReference type="EC" id="3.2.2.9" evidence="2"/>
<evidence type="ECO:0000256" key="3">
    <source>
        <dbReference type="ARBA" id="ARBA00022605"/>
    </source>
</evidence>
<feature type="domain" description="Nucleoside phosphorylase" evidence="6">
    <location>
        <begin position="3"/>
        <end position="229"/>
    </location>
</feature>
<dbReference type="KEGG" id="edi:EDI_026510"/>
<evidence type="ECO:0000256" key="5">
    <source>
        <dbReference type="ARBA" id="ARBA00023167"/>
    </source>
</evidence>
<dbReference type="OrthoDB" id="1891335at2759"/>
<protein>
    <recommendedName>
        <fullName evidence="2">adenosylhomocysteine nucleosidase</fullName>
        <ecNumber evidence="2">3.2.2.9</ecNumber>
    </recommendedName>
</protein>
<dbReference type="CDD" id="cd09008">
    <property type="entry name" value="MTAN"/>
    <property type="match status" value="1"/>
</dbReference>
<organism evidence="8">
    <name type="scientific">Entamoeba dispar (strain ATCC PRA-260 / SAW760)</name>
    <dbReference type="NCBI Taxonomy" id="370354"/>
    <lineage>
        <taxon>Eukaryota</taxon>
        <taxon>Amoebozoa</taxon>
        <taxon>Evosea</taxon>
        <taxon>Archamoebae</taxon>
        <taxon>Mastigamoebida</taxon>
        <taxon>Entamoebidae</taxon>
        <taxon>Entamoeba</taxon>
    </lineage>
</organism>
<dbReference type="GO" id="GO:0019284">
    <property type="term" value="P:L-methionine salvage from S-adenosylmethionine"/>
    <property type="evidence" value="ECO:0007669"/>
    <property type="project" value="TreeGrafter"/>
</dbReference>
<proteinExistence type="predicted"/>
<dbReference type="UniPathway" id="UPA00904">
    <property type="reaction ID" value="UER00871"/>
</dbReference>
<dbReference type="VEuPathDB" id="AmoebaDB:EDI_026510"/>
<dbReference type="GeneID" id="5885307"/>
<dbReference type="SUPFAM" id="SSF53167">
    <property type="entry name" value="Purine and uridine phosphorylases"/>
    <property type="match status" value="1"/>
</dbReference>
<dbReference type="RefSeq" id="XP_001740152.1">
    <property type="nucleotide sequence ID" value="XM_001740100.1"/>
</dbReference>
<dbReference type="EMBL" id="DS550306">
    <property type="protein sequence ID" value="EDR23419.1"/>
    <property type="molecule type" value="Genomic_DNA"/>
</dbReference>
<dbReference type="GO" id="GO:0008930">
    <property type="term" value="F:methylthioadenosine nucleosidase activity"/>
    <property type="evidence" value="ECO:0007669"/>
    <property type="project" value="InterPro"/>
</dbReference>
<evidence type="ECO:0000256" key="4">
    <source>
        <dbReference type="ARBA" id="ARBA00022801"/>
    </source>
</evidence>
<evidence type="ECO:0000313" key="8">
    <source>
        <dbReference type="Proteomes" id="UP000008076"/>
    </source>
</evidence>
<dbReference type="GO" id="GO:0005829">
    <property type="term" value="C:cytosol"/>
    <property type="evidence" value="ECO:0007669"/>
    <property type="project" value="TreeGrafter"/>
</dbReference>
<dbReference type="AlphaFoldDB" id="B0EPV0"/>
<keyword evidence="4 7" id="KW-0378">Hydrolase</keyword>
<dbReference type="NCBIfam" id="TIGR01704">
    <property type="entry name" value="MTA_SAH-Nsdase"/>
    <property type="match status" value="1"/>
</dbReference>
<accession>B0EPV0</accession>
<keyword evidence="8" id="KW-1185">Reference proteome</keyword>
<keyword evidence="3" id="KW-0028">Amino-acid biosynthesis</keyword>
<dbReference type="Pfam" id="PF01048">
    <property type="entry name" value="PNP_UDP_1"/>
    <property type="match status" value="1"/>
</dbReference>
<dbReference type="InterPro" id="IPR035994">
    <property type="entry name" value="Nucleoside_phosphorylase_sf"/>
</dbReference>
<sequence length="235" mass="25764">MIIGILAPMKEELEAICDKYPQSTLLEKCGIYYHYIQIKGNEIIIMQCGVGKVNAALSVSNMRHIFNVDIIINLGSAGGMKLGQKPLDIVIGTELVYTDVDITPLGFAYGELLGEPKSWFSDKELVSLATKCSSTDLPTIHYGTIGTSDAFVSAPIVQSIQNRFNNRIVCAEMEGCAVAHSCTKLGIRFIVIRSLSDVPSEDGKSHEKMMDYLSRASQNASILVSRMIEQLILIN</sequence>
<comment type="pathway">
    <text evidence="1">Amino-acid biosynthesis; L-methionine biosynthesis via salvage pathway; S-methyl-5-thio-alpha-D-ribose 1-phosphate from S-methyl-5'-thioadenosine (hydrolase route): step 1/2.</text>
</comment>
<evidence type="ECO:0000256" key="1">
    <source>
        <dbReference type="ARBA" id="ARBA00004945"/>
    </source>
</evidence>
<dbReference type="GO" id="GO:0019509">
    <property type="term" value="P:L-methionine salvage from methylthioadenosine"/>
    <property type="evidence" value="ECO:0007669"/>
    <property type="project" value="UniProtKB-UniPathway"/>
</dbReference>
<dbReference type="OMA" id="DQFVHSK"/>
<reference evidence="8" key="1">
    <citation type="submission" date="2007-12" db="EMBL/GenBank/DDBJ databases">
        <title>Annotation of Entamoeba dispar SAW760.</title>
        <authorList>
            <person name="Lorenzi H."/>
            <person name="Inman J."/>
            <person name="Schobel S."/>
            <person name="Amedeo P."/>
            <person name="Caler E."/>
        </authorList>
    </citation>
    <scope>NUCLEOTIDE SEQUENCE [LARGE SCALE GENOMIC DNA]</scope>
    <source>
        <strain evidence="8">ATCC PRA-260 / SAW760</strain>
    </source>
</reference>
<evidence type="ECO:0000259" key="6">
    <source>
        <dbReference type="Pfam" id="PF01048"/>
    </source>
</evidence>
<keyword evidence="7" id="KW-0326">Glycosidase</keyword>
<dbReference type="PANTHER" id="PTHR46832:SF1">
    <property type="entry name" value="5'-METHYLTHIOADENOSINE_S-ADENOSYLHOMOCYSTEINE NUCLEOSIDASE"/>
    <property type="match status" value="1"/>
</dbReference>
<name>B0EPV0_ENTDS</name>
<gene>
    <name evidence="7" type="ORF">EDI_026510</name>
</gene>
<dbReference type="Gene3D" id="3.40.50.1580">
    <property type="entry name" value="Nucleoside phosphorylase domain"/>
    <property type="match status" value="1"/>
</dbReference>
<dbReference type="InterPro" id="IPR000845">
    <property type="entry name" value="Nucleoside_phosphorylase_d"/>
</dbReference>
<dbReference type="GO" id="GO:0008782">
    <property type="term" value="F:adenosylhomocysteine nucleosidase activity"/>
    <property type="evidence" value="ECO:0007669"/>
    <property type="project" value="UniProtKB-EC"/>
</dbReference>
<dbReference type="PANTHER" id="PTHR46832">
    <property type="entry name" value="5'-METHYLTHIOADENOSINE/S-ADENOSYLHOMOCYSTEINE NUCLEOSIDASE"/>
    <property type="match status" value="1"/>
</dbReference>
<dbReference type="eggNOG" id="ENOG502RCNC">
    <property type="taxonomic scope" value="Eukaryota"/>
</dbReference>
<dbReference type="Proteomes" id="UP000008076">
    <property type="component" value="Unassembled WGS sequence"/>
</dbReference>
<dbReference type="NCBIfam" id="NF004079">
    <property type="entry name" value="PRK05584.1"/>
    <property type="match status" value="1"/>
</dbReference>
<dbReference type="GO" id="GO:0009164">
    <property type="term" value="P:nucleoside catabolic process"/>
    <property type="evidence" value="ECO:0007669"/>
    <property type="project" value="InterPro"/>
</dbReference>